<dbReference type="SMART" id="SM00303">
    <property type="entry name" value="GPS"/>
    <property type="match status" value="2"/>
</dbReference>
<dbReference type="InterPro" id="IPR000203">
    <property type="entry name" value="GPS"/>
</dbReference>
<feature type="transmembrane region" description="Helical" evidence="5">
    <location>
        <begin position="916"/>
        <end position="940"/>
    </location>
</feature>
<dbReference type="InterPro" id="IPR017981">
    <property type="entry name" value="GPCR_2-like_7TM"/>
</dbReference>
<organism evidence="7 8">
    <name type="scientific">Rotaria socialis</name>
    <dbReference type="NCBI Taxonomy" id="392032"/>
    <lineage>
        <taxon>Eukaryota</taxon>
        <taxon>Metazoa</taxon>
        <taxon>Spiralia</taxon>
        <taxon>Gnathifera</taxon>
        <taxon>Rotifera</taxon>
        <taxon>Eurotatoria</taxon>
        <taxon>Bdelloidea</taxon>
        <taxon>Philodinida</taxon>
        <taxon>Philodinidae</taxon>
        <taxon>Rotaria</taxon>
    </lineage>
</organism>
<dbReference type="Gene3D" id="1.20.1070.10">
    <property type="entry name" value="Rhodopsin 7-helix transmembrane proteins"/>
    <property type="match status" value="1"/>
</dbReference>
<evidence type="ECO:0000256" key="4">
    <source>
        <dbReference type="ARBA" id="ARBA00023136"/>
    </source>
</evidence>
<feature type="transmembrane region" description="Helical" evidence="5">
    <location>
        <begin position="824"/>
        <end position="848"/>
    </location>
</feature>
<dbReference type="EMBL" id="CAJOBQ010000036">
    <property type="protein sequence ID" value="CAF4225967.1"/>
    <property type="molecule type" value="Genomic_DNA"/>
</dbReference>
<gene>
    <name evidence="7" type="ORF">TSG867_LOCUS1578</name>
</gene>
<feature type="transmembrane region" description="Helical" evidence="5">
    <location>
        <begin position="788"/>
        <end position="812"/>
    </location>
</feature>
<dbReference type="Pfam" id="PF01825">
    <property type="entry name" value="GPS"/>
    <property type="match status" value="2"/>
</dbReference>
<feature type="transmembrane region" description="Helical" evidence="5">
    <location>
        <begin position="710"/>
        <end position="732"/>
    </location>
</feature>
<dbReference type="Pfam" id="PF00002">
    <property type="entry name" value="7tm_2"/>
    <property type="match status" value="1"/>
</dbReference>
<keyword evidence="4 5" id="KW-0472">Membrane</keyword>
<evidence type="ECO:0000256" key="3">
    <source>
        <dbReference type="ARBA" id="ARBA00022989"/>
    </source>
</evidence>
<sequence length="1012" mass="111678">MIVCLKKSVAEFGTFSMHDTGNQLTGECLLGIPFNSTVHLDLTTDSIVSQQKSATTIETTIDNEPGYRTSVNSYTRLNKGVLQPISYALGDSTISTRSQRLESSSMINVSTTTDSNTGCYTVCFSTTTAIVPTASTTTAIVPTASTTTAIVPTASTTMAIVPTASTTTARVPTASTTTAIVPTATTTFTDSCNDSIEILQGDTCISKNILQMSAVNALRNATANTNATADALSLYFNSIASPSALSDSQYVLSPDDIDSYVDRLKNVTLMRNTKASFILAQDISQFANIQRVGATFTRGIGGAGVGIPNGIDTFSSIATAAALLESKSLSDVKSFSMLIIDSPNTYRNIDNSTKRNLVSSVIVAAVQRDIASSNAVNISLYFQVLPEYKPSGFPEYFCSFYDTTYQKWNDFGCTHPTHNESLDRYECNCNHTTTFALVWSPKLCQCNTSEVLLPNCTCITKPEGQEWAVEVLKNTTNSTVIADALSVYISAVAKTNETVNQNNLLTVDQIDYYVNNMTNVNVSKNNIDSILLAKQPDQGNNEMILGASFLTGSGGEIISTLNVSNVTHSYLSAAAIVSDKSLIGATSLNILIIDKPTTYENVSTSTEQRVASSVIVVGIQRGDPTAVRFAVSLYFQVLPDFEPKVPADYFCSFYDTSNHIWNDSGCTKPIFKNSLNRYECSCNHTTTFALIWLPKVPLTRYLNSQDIASLVFQSISICCFIAVIIHAIVIRFRDPIMSLQTNDLPPLMSCAVTMILFIFFIALAMTTYTKTSSEDQTSCFLSSSVLMFFVYFFIIFMFCIKTSVAYFNYLRFVCLFPQPSYRRLFVMILISFFISIIWVSVAAGLNSNPSYNITQLYPYKFCWFTRGVIYYFLTIPAGVFLLINTIVFIRVALCIINHARQATSPHQLYKRMKQCVIILLLSSATQGIGWLFGPFLTFINSEAGNILGWFFVIFNGLEGLWVILLYIVIRSLRMDKQRYRKFAEQITTSTEQVSHKYGKYFEGDKEYEDIVT</sequence>
<evidence type="ECO:0000313" key="7">
    <source>
        <dbReference type="EMBL" id="CAF4225967.1"/>
    </source>
</evidence>
<comment type="caution">
    <text evidence="7">The sequence shown here is derived from an EMBL/GenBank/DDBJ whole genome shotgun (WGS) entry which is preliminary data.</text>
</comment>
<dbReference type="GO" id="GO:0004930">
    <property type="term" value="F:G protein-coupled receptor activity"/>
    <property type="evidence" value="ECO:0007669"/>
    <property type="project" value="InterPro"/>
</dbReference>
<dbReference type="GO" id="GO:0007189">
    <property type="term" value="P:adenylate cyclase-activating G protein-coupled receptor signaling pathway"/>
    <property type="evidence" value="ECO:0007669"/>
    <property type="project" value="TreeGrafter"/>
</dbReference>
<keyword evidence="3 5" id="KW-1133">Transmembrane helix</keyword>
<reference evidence="7" key="1">
    <citation type="submission" date="2021-02" db="EMBL/GenBank/DDBJ databases">
        <authorList>
            <person name="Nowell W R."/>
        </authorList>
    </citation>
    <scope>NUCLEOTIDE SEQUENCE</scope>
</reference>
<dbReference type="PROSITE" id="PS50261">
    <property type="entry name" value="G_PROTEIN_RECEP_F2_4"/>
    <property type="match status" value="1"/>
</dbReference>
<dbReference type="Proteomes" id="UP000663862">
    <property type="component" value="Unassembled WGS sequence"/>
</dbReference>
<proteinExistence type="predicted"/>
<dbReference type="InterPro" id="IPR046338">
    <property type="entry name" value="GAIN_dom_sf"/>
</dbReference>
<comment type="subcellular location">
    <subcellularLocation>
        <location evidence="1">Membrane</location>
        <topology evidence="1">Multi-pass membrane protein</topology>
    </subcellularLocation>
</comment>
<keyword evidence="2 5" id="KW-0812">Transmembrane</keyword>
<feature type="transmembrane region" description="Helical" evidence="5">
    <location>
        <begin position="946"/>
        <end position="969"/>
    </location>
</feature>
<dbReference type="GO" id="GO:0007166">
    <property type="term" value="P:cell surface receptor signaling pathway"/>
    <property type="evidence" value="ECO:0007669"/>
    <property type="project" value="InterPro"/>
</dbReference>
<evidence type="ECO:0000256" key="5">
    <source>
        <dbReference type="SAM" id="Phobius"/>
    </source>
</evidence>
<accession>A0A820CQG3</accession>
<feature type="transmembrane region" description="Helical" evidence="5">
    <location>
        <begin position="744"/>
        <end position="768"/>
    </location>
</feature>
<dbReference type="AlphaFoldDB" id="A0A820CQG3"/>
<protein>
    <recommendedName>
        <fullName evidence="6">G-protein coupled receptors family 2 profile 2 domain-containing protein</fullName>
    </recommendedName>
</protein>
<dbReference type="PANTHER" id="PTHR12011">
    <property type="entry name" value="ADHESION G-PROTEIN COUPLED RECEPTOR"/>
    <property type="match status" value="1"/>
</dbReference>
<evidence type="ECO:0000313" key="8">
    <source>
        <dbReference type="Proteomes" id="UP000663862"/>
    </source>
</evidence>
<dbReference type="GO" id="GO:0005886">
    <property type="term" value="C:plasma membrane"/>
    <property type="evidence" value="ECO:0007669"/>
    <property type="project" value="TreeGrafter"/>
</dbReference>
<feature type="transmembrane region" description="Helical" evidence="5">
    <location>
        <begin position="868"/>
        <end position="896"/>
    </location>
</feature>
<name>A0A820CQG3_9BILA</name>
<dbReference type="Gene3D" id="2.60.220.50">
    <property type="match status" value="2"/>
</dbReference>
<dbReference type="InterPro" id="IPR000832">
    <property type="entry name" value="GPCR_2_secretin-like"/>
</dbReference>
<evidence type="ECO:0000259" key="6">
    <source>
        <dbReference type="PROSITE" id="PS50261"/>
    </source>
</evidence>
<evidence type="ECO:0000256" key="1">
    <source>
        <dbReference type="ARBA" id="ARBA00004141"/>
    </source>
</evidence>
<feature type="domain" description="G-protein coupled receptors family 2 profile 2" evidence="6">
    <location>
        <begin position="705"/>
        <end position="970"/>
    </location>
</feature>
<evidence type="ECO:0000256" key="2">
    <source>
        <dbReference type="ARBA" id="ARBA00022692"/>
    </source>
</evidence>
<dbReference type="PANTHER" id="PTHR12011:SF471">
    <property type="entry name" value="G-PROTEIN COUPLED RECEPTORS FAMILY 2 PROFILE 2 DOMAIN-CONTAINING PROTEIN"/>
    <property type="match status" value="1"/>
</dbReference>